<evidence type="ECO:0000256" key="1">
    <source>
        <dbReference type="SAM" id="MobiDB-lite"/>
    </source>
</evidence>
<proteinExistence type="predicted"/>
<accession>A0A921ZNX4</accession>
<organism evidence="4 5">
    <name type="scientific">Manduca sexta</name>
    <name type="common">Tobacco hawkmoth</name>
    <name type="synonym">Tobacco hornworm</name>
    <dbReference type="NCBI Taxonomy" id="7130"/>
    <lineage>
        <taxon>Eukaryota</taxon>
        <taxon>Metazoa</taxon>
        <taxon>Ecdysozoa</taxon>
        <taxon>Arthropoda</taxon>
        <taxon>Hexapoda</taxon>
        <taxon>Insecta</taxon>
        <taxon>Pterygota</taxon>
        <taxon>Neoptera</taxon>
        <taxon>Endopterygota</taxon>
        <taxon>Lepidoptera</taxon>
        <taxon>Glossata</taxon>
        <taxon>Ditrysia</taxon>
        <taxon>Bombycoidea</taxon>
        <taxon>Sphingidae</taxon>
        <taxon>Sphinginae</taxon>
        <taxon>Sphingini</taxon>
        <taxon>Manduca</taxon>
    </lineage>
</organism>
<keyword evidence="2" id="KW-0812">Transmembrane</keyword>
<dbReference type="AlphaFoldDB" id="A0A921ZNX4"/>
<feature type="compositionally biased region" description="Gly residues" evidence="1">
    <location>
        <begin position="239"/>
        <end position="262"/>
    </location>
</feature>
<comment type="caution">
    <text evidence="4">The sequence shown here is derived from an EMBL/GenBank/DDBJ whole genome shotgun (WGS) entry which is preliminary data.</text>
</comment>
<feature type="signal peptide" evidence="3">
    <location>
        <begin position="1"/>
        <end position="31"/>
    </location>
</feature>
<sequence>MTHSLAGSQLVTNSRMWRTGGMLLLATLCFGHPAQDTQHSDNDIELSDCLRKESTSCLKYKFFSYVDKMIGQKDNFALTEGVTVVKTSDVRETGAPRSLDPVSRLKSYFDTHSLRVEVKGADVIDAVSSAGRALEDTVSSFVEDNEVSEEGRGKKKKAAKILGPLMAALALKMMALMPLAIGAIALIAGKALLIGKLALVLSAIIGLKKLLSQQKHVTYEVVAHPHHTSSHTSSHDYGGTSGYGSDSGGYSSSGGGGGGHSSGWGRSLEAQNLAYNAQKPQ</sequence>
<dbReference type="InterPro" id="IPR012464">
    <property type="entry name" value="DUF1676"/>
</dbReference>
<dbReference type="PANTHER" id="PTHR21879:SF22">
    <property type="entry name" value="FI03362P-RELATED"/>
    <property type="match status" value="1"/>
</dbReference>
<dbReference type="Pfam" id="PF07898">
    <property type="entry name" value="DUF1676"/>
    <property type="match status" value="1"/>
</dbReference>
<evidence type="ECO:0000256" key="3">
    <source>
        <dbReference type="SAM" id="SignalP"/>
    </source>
</evidence>
<dbReference type="Proteomes" id="UP000791440">
    <property type="component" value="Unassembled WGS sequence"/>
</dbReference>
<protein>
    <recommendedName>
        <fullName evidence="6">Osiris 7</fullName>
    </recommendedName>
</protein>
<feature type="transmembrane region" description="Helical" evidence="2">
    <location>
        <begin position="187"/>
        <end position="207"/>
    </location>
</feature>
<keyword evidence="3" id="KW-0732">Signal</keyword>
<dbReference type="GO" id="GO:0016020">
    <property type="term" value="C:membrane"/>
    <property type="evidence" value="ECO:0007669"/>
    <property type="project" value="TreeGrafter"/>
</dbReference>
<keyword evidence="5" id="KW-1185">Reference proteome</keyword>
<evidence type="ECO:0000313" key="5">
    <source>
        <dbReference type="Proteomes" id="UP000791440"/>
    </source>
</evidence>
<evidence type="ECO:0000313" key="4">
    <source>
        <dbReference type="EMBL" id="KAG6460661.1"/>
    </source>
</evidence>
<feature type="chain" id="PRO_5036918950" description="Osiris 7" evidence="3">
    <location>
        <begin position="32"/>
        <end position="281"/>
    </location>
</feature>
<reference evidence="4" key="2">
    <citation type="submission" date="2020-12" db="EMBL/GenBank/DDBJ databases">
        <authorList>
            <person name="Kanost M."/>
        </authorList>
    </citation>
    <scope>NUCLEOTIDE SEQUENCE</scope>
</reference>
<dbReference type="EMBL" id="JH668689">
    <property type="protein sequence ID" value="KAG6460661.1"/>
    <property type="molecule type" value="Genomic_DNA"/>
</dbReference>
<evidence type="ECO:0000256" key="2">
    <source>
        <dbReference type="SAM" id="Phobius"/>
    </source>
</evidence>
<keyword evidence="2" id="KW-1133">Transmembrane helix</keyword>
<dbReference type="PANTHER" id="PTHR21879">
    <property type="entry name" value="FI03362P-RELATED-RELATED"/>
    <property type="match status" value="1"/>
</dbReference>
<feature type="region of interest" description="Disordered" evidence="1">
    <location>
        <begin position="225"/>
        <end position="265"/>
    </location>
</feature>
<gene>
    <name evidence="4" type="ORF">O3G_MSEX012133</name>
</gene>
<evidence type="ECO:0008006" key="6">
    <source>
        <dbReference type="Google" id="ProtNLM"/>
    </source>
</evidence>
<name>A0A921ZNX4_MANSE</name>
<reference evidence="4" key="1">
    <citation type="journal article" date="2016" name="Insect Biochem. Mol. Biol.">
        <title>Multifaceted biological insights from a draft genome sequence of the tobacco hornworm moth, Manduca sexta.</title>
        <authorList>
            <person name="Kanost M.R."/>
            <person name="Arrese E.L."/>
            <person name="Cao X."/>
            <person name="Chen Y.R."/>
            <person name="Chellapilla S."/>
            <person name="Goldsmith M.R."/>
            <person name="Grosse-Wilde E."/>
            <person name="Heckel D.G."/>
            <person name="Herndon N."/>
            <person name="Jiang H."/>
            <person name="Papanicolaou A."/>
            <person name="Qu J."/>
            <person name="Soulages J.L."/>
            <person name="Vogel H."/>
            <person name="Walters J."/>
            <person name="Waterhouse R.M."/>
            <person name="Ahn S.J."/>
            <person name="Almeida F.C."/>
            <person name="An C."/>
            <person name="Aqrawi P."/>
            <person name="Bretschneider A."/>
            <person name="Bryant W.B."/>
            <person name="Bucks S."/>
            <person name="Chao H."/>
            <person name="Chevignon G."/>
            <person name="Christen J.M."/>
            <person name="Clarke D.F."/>
            <person name="Dittmer N.T."/>
            <person name="Ferguson L.C.F."/>
            <person name="Garavelou S."/>
            <person name="Gordon K.H.J."/>
            <person name="Gunaratna R.T."/>
            <person name="Han Y."/>
            <person name="Hauser F."/>
            <person name="He Y."/>
            <person name="Heidel-Fischer H."/>
            <person name="Hirsh A."/>
            <person name="Hu Y."/>
            <person name="Jiang H."/>
            <person name="Kalra D."/>
            <person name="Klinner C."/>
            <person name="Konig C."/>
            <person name="Kovar C."/>
            <person name="Kroll A.R."/>
            <person name="Kuwar S.S."/>
            <person name="Lee S.L."/>
            <person name="Lehman R."/>
            <person name="Li K."/>
            <person name="Li Z."/>
            <person name="Liang H."/>
            <person name="Lovelace S."/>
            <person name="Lu Z."/>
            <person name="Mansfield J.H."/>
            <person name="McCulloch K.J."/>
            <person name="Mathew T."/>
            <person name="Morton B."/>
            <person name="Muzny D.M."/>
            <person name="Neunemann D."/>
            <person name="Ongeri F."/>
            <person name="Pauchet Y."/>
            <person name="Pu L.L."/>
            <person name="Pyrousis I."/>
            <person name="Rao X.J."/>
            <person name="Redding A."/>
            <person name="Roesel C."/>
            <person name="Sanchez-Gracia A."/>
            <person name="Schaack S."/>
            <person name="Shukla A."/>
            <person name="Tetreau G."/>
            <person name="Wang Y."/>
            <person name="Xiong G.H."/>
            <person name="Traut W."/>
            <person name="Walsh T.K."/>
            <person name="Worley K.C."/>
            <person name="Wu D."/>
            <person name="Wu W."/>
            <person name="Wu Y.Q."/>
            <person name="Zhang X."/>
            <person name="Zou Z."/>
            <person name="Zucker H."/>
            <person name="Briscoe A.D."/>
            <person name="Burmester T."/>
            <person name="Clem R.J."/>
            <person name="Feyereisen R."/>
            <person name="Grimmelikhuijzen C.J.P."/>
            <person name="Hamodrakas S.J."/>
            <person name="Hansson B.S."/>
            <person name="Huguet E."/>
            <person name="Jermiin L.S."/>
            <person name="Lan Q."/>
            <person name="Lehman H.K."/>
            <person name="Lorenzen M."/>
            <person name="Merzendorfer H."/>
            <person name="Michalopoulos I."/>
            <person name="Morton D.B."/>
            <person name="Muthukrishnan S."/>
            <person name="Oakeshott J.G."/>
            <person name="Palmer W."/>
            <person name="Park Y."/>
            <person name="Passarelli A.L."/>
            <person name="Rozas J."/>
            <person name="Schwartz L.M."/>
            <person name="Smith W."/>
            <person name="Southgate A."/>
            <person name="Vilcinskas A."/>
            <person name="Vogt R."/>
            <person name="Wang P."/>
            <person name="Werren J."/>
            <person name="Yu X.Q."/>
            <person name="Zhou J.J."/>
            <person name="Brown S.J."/>
            <person name="Scherer S.E."/>
            <person name="Richards S."/>
            <person name="Blissard G.W."/>
        </authorList>
    </citation>
    <scope>NUCLEOTIDE SEQUENCE</scope>
</reference>
<keyword evidence="2" id="KW-0472">Membrane</keyword>